<feature type="compositionally biased region" description="Polar residues" evidence="2">
    <location>
        <begin position="17"/>
        <end position="31"/>
    </location>
</feature>
<feature type="region of interest" description="Disordered" evidence="2">
    <location>
        <begin position="1"/>
        <end position="53"/>
    </location>
</feature>
<name>A0A514DD96_9VIRU</name>
<evidence type="ECO:0000256" key="3">
    <source>
        <dbReference type="SAM" id="Phobius"/>
    </source>
</evidence>
<keyword evidence="3" id="KW-0812">Transmembrane</keyword>
<feature type="compositionally biased region" description="Basic residues" evidence="2">
    <location>
        <begin position="81"/>
        <end position="96"/>
    </location>
</feature>
<evidence type="ECO:0000256" key="1">
    <source>
        <dbReference type="SAM" id="Coils"/>
    </source>
</evidence>
<proteinExistence type="predicted"/>
<keyword evidence="3" id="KW-1133">Transmembrane helix</keyword>
<accession>A0A514DD96</accession>
<feature type="transmembrane region" description="Helical" evidence="3">
    <location>
        <begin position="198"/>
        <end position="217"/>
    </location>
</feature>
<feature type="coiled-coil region" evidence="1">
    <location>
        <begin position="142"/>
        <end position="181"/>
    </location>
</feature>
<feature type="compositionally biased region" description="Basic and acidic residues" evidence="2">
    <location>
        <begin position="97"/>
        <end position="112"/>
    </location>
</feature>
<feature type="region of interest" description="Disordered" evidence="2">
    <location>
        <begin position="70"/>
        <end position="121"/>
    </location>
</feature>
<feature type="transmembrane region" description="Helical" evidence="3">
    <location>
        <begin position="223"/>
        <end position="243"/>
    </location>
</feature>
<organism evidence="4">
    <name type="scientific">Riboviria sp</name>
    <dbReference type="NCBI Taxonomy" id="2585031"/>
    <lineage>
        <taxon>Viruses</taxon>
        <taxon>Riboviria</taxon>
    </lineage>
</organism>
<keyword evidence="3" id="KW-0472">Membrane</keyword>
<gene>
    <name evidence="4" type="ORF">H2Bulk35786_000002</name>
</gene>
<evidence type="ECO:0000313" key="4">
    <source>
        <dbReference type="EMBL" id="QDH91575.1"/>
    </source>
</evidence>
<reference evidence="4" key="1">
    <citation type="submission" date="2019-05" db="EMBL/GenBank/DDBJ databases">
        <title>Metatranscriptomic reconstruction reveals RNA viruses with the potential to shape carbon cycling in soil.</title>
        <authorList>
            <person name="Starr E.P."/>
            <person name="Nuccio E."/>
            <person name="Pett-Ridge J."/>
            <person name="Banfield J.F."/>
            <person name="Firestone M.K."/>
        </authorList>
    </citation>
    <scope>NUCLEOTIDE SEQUENCE</scope>
    <source>
        <strain evidence="4">H2_Bulk_35_scaffold_786</strain>
    </source>
</reference>
<evidence type="ECO:0000256" key="2">
    <source>
        <dbReference type="SAM" id="MobiDB-lite"/>
    </source>
</evidence>
<sequence length="404" mass="46376">MENESPPLCKQYDESRTNNVVHSRQGQSTEALTGVWSMPLDHGADETATVSGKNSVSIEIGSETYCNTKSAVSFDSSPKQKDKRRKEKNTSRKHTADKKSGYKAKDTRDRSSKWKRKDGGLAGMEESVGDMLFRTRESETRAIHLSRENEALEKLVAQHEADKAKRELIDEERLIKTLDKVNGLNVQHTWFIPDYWKYYICCVSLFFVAVVSLLLPIFTSHYWMFLITIIVFALAVIYMLAYVPTQRKRYSYRFFSWLDPVLEHSKDLRADTSSLTEMRHSAKYARFIFRDYGFNPLLHSMQAFINLVRGKTTKGDWKSSIELIVSVELLAQITTPECMSLVATEEIAWQKIYAKARTLQSVNINRYLSASGVNVVQDTCLLAHALYLQQWESRLIVPFPRPAL</sequence>
<keyword evidence="1" id="KW-0175">Coiled coil</keyword>
<protein>
    <submittedName>
        <fullName evidence="4">Uncharacterized protein</fullName>
    </submittedName>
</protein>
<dbReference type="EMBL" id="MN036327">
    <property type="protein sequence ID" value="QDH91575.1"/>
    <property type="molecule type" value="Genomic_DNA"/>
</dbReference>